<proteinExistence type="predicted"/>
<protein>
    <submittedName>
        <fullName evidence="1">Transcriptional regulator</fullName>
        <ecNumber evidence="1">1.8.98.-</ecNumber>
    </submittedName>
</protein>
<accession>A0AAJ5NJX0</accession>
<dbReference type="Proteomes" id="UP000266918">
    <property type="component" value="Chromosome"/>
</dbReference>
<dbReference type="AlphaFoldDB" id="A0AAJ5NJX0"/>
<name>A0AAJ5NJX0_STRSA</name>
<keyword evidence="1" id="KW-0560">Oxidoreductase</keyword>
<evidence type="ECO:0000313" key="2">
    <source>
        <dbReference type="Proteomes" id="UP000266918"/>
    </source>
</evidence>
<dbReference type="EMBL" id="LR134002">
    <property type="protein sequence ID" value="VDY72640.1"/>
    <property type="molecule type" value="Genomic_DNA"/>
</dbReference>
<dbReference type="EC" id="1.8.98.-" evidence="1"/>
<dbReference type="GO" id="GO:0016491">
    <property type="term" value="F:oxidoreductase activity"/>
    <property type="evidence" value="ECO:0007669"/>
    <property type="project" value="UniProtKB-KW"/>
</dbReference>
<gene>
    <name evidence="1" type="ORF">NCTC10904_01925</name>
</gene>
<evidence type="ECO:0000313" key="1">
    <source>
        <dbReference type="EMBL" id="VDY72640.1"/>
    </source>
</evidence>
<sequence>MKLSRYVLRYDTEDGSVYFNTNQIARIIINNCMKLF</sequence>
<organism evidence="1 2">
    <name type="scientific">Streptococcus sanguinis</name>
    <dbReference type="NCBI Taxonomy" id="1305"/>
    <lineage>
        <taxon>Bacteria</taxon>
        <taxon>Bacillati</taxon>
        <taxon>Bacillota</taxon>
        <taxon>Bacilli</taxon>
        <taxon>Lactobacillales</taxon>
        <taxon>Streptococcaceae</taxon>
        <taxon>Streptococcus</taxon>
    </lineage>
</organism>
<reference evidence="1 2" key="1">
    <citation type="submission" date="2018-12" db="EMBL/GenBank/DDBJ databases">
        <authorList>
            <consortium name="Pathogen Informatics"/>
        </authorList>
    </citation>
    <scope>NUCLEOTIDE SEQUENCE [LARGE SCALE GENOMIC DNA]</scope>
    <source>
        <strain evidence="2">NCTC 10904</strain>
    </source>
</reference>